<name>A0AAN1GRM3_9RHOB</name>
<evidence type="ECO:0000313" key="2">
    <source>
        <dbReference type="Proteomes" id="UP000218606"/>
    </source>
</evidence>
<dbReference type="AlphaFoldDB" id="A0AAN1GRM3"/>
<accession>A0AAN1GRM3</accession>
<organism evidence="1 2">
    <name type="scientific">Phaeobacter piscinae</name>
    <dbReference type="NCBI Taxonomy" id="1580596"/>
    <lineage>
        <taxon>Bacteria</taxon>
        <taxon>Pseudomonadati</taxon>
        <taxon>Pseudomonadota</taxon>
        <taxon>Alphaproteobacteria</taxon>
        <taxon>Rhodobacterales</taxon>
        <taxon>Roseobacteraceae</taxon>
        <taxon>Phaeobacter</taxon>
    </lineage>
</organism>
<dbReference type="Proteomes" id="UP000218606">
    <property type="component" value="Chromosome"/>
</dbReference>
<reference evidence="1 2" key="1">
    <citation type="journal article" date="2017" name="Front. Microbiol.">
        <title>Phaeobacter piscinae sp. nov., a species of the Roseobacter group and potential aquaculture probiont.</title>
        <authorList>
            <person name="Sonnenschein E.C."/>
            <person name="Phippen C.B.W."/>
            <person name="Nielsen K.F."/>
            <person name="Mateiu R.V."/>
            <person name="Melchiorsen J."/>
            <person name="Gram L."/>
            <person name="Overmann J."/>
            <person name="Freese H.M."/>
        </authorList>
    </citation>
    <scope>NUCLEOTIDE SEQUENCE [LARGE SCALE GENOMIC DNA]</scope>
    <source>
        <strain evidence="1 2">P13</strain>
    </source>
</reference>
<sequence>MIISFECRSVRLSRIHPAFSFSLGGMNARGGVGPPPRIPRLHEPSAWEDSFDRASGTFSTHYEQATGRSAALAVLANGRCAMCSSHLTRVCPGTELNQANEGRS</sequence>
<proteinExistence type="predicted"/>
<protein>
    <submittedName>
        <fullName evidence="1">Uncharacterized protein</fullName>
    </submittedName>
</protein>
<evidence type="ECO:0000313" key="1">
    <source>
        <dbReference type="EMBL" id="ATG43689.1"/>
    </source>
</evidence>
<gene>
    <name evidence="1" type="ORF">PhaeoP13_01752</name>
</gene>
<dbReference type="EMBL" id="CP010767">
    <property type="protein sequence ID" value="ATG43689.1"/>
    <property type="molecule type" value="Genomic_DNA"/>
</dbReference>